<dbReference type="Proteomes" id="UP000886885">
    <property type="component" value="Chromosome 6A"/>
</dbReference>
<evidence type="ECO:0000313" key="6">
    <source>
        <dbReference type="Proteomes" id="UP000886885"/>
    </source>
</evidence>
<evidence type="ECO:0000259" key="4">
    <source>
        <dbReference type="Pfam" id="PF25483"/>
    </source>
</evidence>
<organism evidence="5 6">
    <name type="scientific">Populus tomentosa</name>
    <name type="common">Chinese white poplar</name>
    <dbReference type="NCBI Taxonomy" id="118781"/>
    <lineage>
        <taxon>Eukaryota</taxon>
        <taxon>Viridiplantae</taxon>
        <taxon>Streptophyta</taxon>
        <taxon>Embryophyta</taxon>
        <taxon>Tracheophyta</taxon>
        <taxon>Spermatophyta</taxon>
        <taxon>Magnoliopsida</taxon>
        <taxon>eudicotyledons</taxon>
        <taxon>Gunneridae</taxon>
        <taxon>Pentapetalae</taxon>
        <taxon>rosids</taxon>
        <taxon>fabids</taxon>
        <taxon>Malpighiales</taxon>
        <taxon>Salicaceae</taxon>
        <taxon>Saliceae</taxon>
        <taxon>Populus</taxon>
    </lineage>
</organism>
<comment type="caution">
    <text evidence="5">The sequence shown here is derived from an EMBL/GenBank/DDBJ whole genome shotgun (WGS) entry which is preliminary data.</text>
</comment>
<keyword evidence="3" id="KW-0732">Signal</keyword>
<keyword evidence="6" id="KW-1185">Reference proteome</keyword>
<sequence length="993" mass="113204">MAGDLSTDSLRFIIVISAFLTLLLATGSNGSPSGSRKTGKSSLSSVFSLFNLKEKSRFWSESVIHSGDFDDLESSSPAKKGPINFTEAGNIASYLKLQEVDSMYLPVPVNFIFIGFEGKGNQAFKLHSEEIERWFTKIDHIFEHTRIPKIGEVLAPFYKIHVDKEQHHHLPLVSHINYNFSVHAIQMGEKVTHIFEHAINLLARKDDVSDNSDNKDVLWQVDMDVMDALFTSLVDYLQLDNAYNVFILNPKHDLKRAKYGYRRGLSESEITFLKENKSLQTKILQSGGVSESVLALDKIKRPLYEKHPMTAFTWTITEETHTVEWYNICLDALNNAEKLYQGKDTSDIIQNKVVQLLKGKNEDMKLLLEKELKSGGFSDFPAECLTDTWIGRDRWAFIDLTAGPFSWGPAVGGEGVRTERSLPNVQKTIGAVAEISEDEAEERLQEAIQEKFSVLGDKDHQAIDILLAEIDIYELFAFKHCKGRRVKLALCEELDERMRDLKNELQSLDREEHDESHKKKALEALKRMESWNLFSDTHEEFRNYTVARDTFLAHLGATLWGSMRHVISPSLSDGAFHYYEKISFQLFFVTNEKVRNVKHLPVDLEALKNGLSSLLVSSQKAMFSENLVVLSEEPALAMAFSVARRAAAVPLLLVNGTYRKTTRSYLDSSILQHQLQRQLHDHGSLKGAHARSRSTLEVPIFWFIYGEPLLVDKHYQAKALSDMVIVVQSEPSSWESHLQCNGQSVLWDLRSPVKAALASVSEHLAGLLPPHLVYSHAHETAIENYVRGLLWLINPLPPQRIGYGQWDAILFQSLPEVGICHNFSLIQLLGATSSQRLKSQYNWSMQPFVVYSLNIHVSLPCCVVPIEYIYRSSTWTVRNWNAQAEKTFKMFQSEERELVNKYNYVVSLWRRISTIHGELRYMDAMRLIYTLEDASERFANQVNATIAVLHPIHCMRERKVHLVIDLTTVPAFLVVLGVLYMVLKPRRPKPKIN</sequence>
<dbReference type="AlphaFoldDB" id="A0A8X8CYX8"/>
<feature type="chain" id="PRO_5036450631" description="DUF7906 domain-containing protein" evidence="3">
    <location>
        <begin position="31"/>
        <end position="993"/>
    </location>
</feature>
<feature type="transmembrane region" description="Helical" evidence="2">
    <location>
        <begin position="962"/>
        <end position="983"/>
    </location>
</feature>
<keyword evidence="2" id="KW-0472">Membrane</keyword>
<dbReference type="PANTHER" id="PTHR31515">
    <property type="entry name" value="TRANSMEMBRANE PROTEIN-RELATED"/>
    <property type="match status" value="1"/>
</dbReference>
<dbReference type="PANTHER" id="PTHR31515:SF2">
    <property type="entry name" value="TRANSMEMBRANE PROTEIN"/>
    <property type="match status" value="1"/>
</dbReference>
<reference evidence="5" key="1">
    <citation type="journal article" date="2020" name="bioRxiv">
        <title>Hybrid origin of Populus tomentosa Carr. identified through genome sequencing and phylogenomic analysis.</title>
        <authorList>
            <person name="An X."/>
            <person name="Gao K."/>
            <person name="Chen Z."/>
            <person name="Li J."/>
            <person name="Yang X."/>
            <person name="Yang X."/>
            <person name="Zhou J."/>
            <person name="Guo T."/>
            <person name="Zhao T."/>
            <person name="Huang S."/>
            <person name="Miao D."/>
            <person name="Khan W.U."/>
            <person name="Rao P."/>
            <person name="Ye M."/>
            <person name="Lei B."/>
            <person name="Liao W."/>
            <person name="Wang J."/>
            <person name="Ji L."/>
            <person name="Li Y."/>
            <person name="Guo B."/>
            <person name="Mustafa N.S."/>
            <person name="Li S."/>
            <person name="Yun Q."/>
            <person name="Keller S.R."/>
            <person name="Mao J."/>
            <person name="Zhang R."/>
            <person name="Strauss S.H."/>
        </authorList>
    </citation>
    <scope>NUCLEOTIDE SEQUENCE</scope>
    <source>
        <strain evidence="5">GM15</strain>
        <tissue evidence="5">Leaf</tissue>
    </source>
</reference>
<feature type="coiled-coil region" evidence="1">
    <location>
        <begin position="484"/>
        <end position="518"/>
    </location>
</feature>
<accession>A0A8X8CYX8</accession>
<evidence type="ECO:0000256" key="2">
    <source>
        <dbReference type="SAM" id="Phobius"/>
    </source>
</evidence>
<keyword evidence="2" id="KW-1133">Transmembrane helix</keyword>
<evidence type="ECO:0000256" key="1">
    <source>
        <dbReference type="SAM" id="Coils"/>
    </source>
</evidence>
<keyword evidence="1" id="KW-0175">Coiled coil</keyword>
<dbReference type="Pfam" id="PF25483">
    <property type="entry name" value="DUF7906"/>
    <property type="match status" value="1"/>
</dbReference>
<feature type="domain" description="DUF7906" evidence="4">
    <location>
        <begin position="382"/>
        <end position="430"/>
    </location>
</feature>
<protein>
    <recommendedName>
        <fullName evidence="4">DUF7906 domain-containing protein</fullName>
    </recommendedName>
</protein>
<feature type="signal peptide" evidence="3">
    <location>
        <begin position="1"/>
        <end position="30"/>
    </location>
</feature>
<keyword evidence="2" id="KW-0812">Transmembrane</keyword>
<evidence type="ECO:0000256" key="3">
    <source>
        <dbReference type="SAM" id="SignalP"/>
    </source>
</evidence>
<name>A0A8X8CYX8_POPTO</name>
<evidence type="ECO:0000313" key="5">
    <source>
        <dbReference type="EMBL" id="KAG6771515.1"/>
    </source>
</evidence>
<dbReference type="InterPro" id="IPR057228">
    <property type="entry name" value="DUF7906"/>
</dbReference>
<dbReference type="EMBL" id="JAAWWB010000011">
    <property type="protein sequence ID" value="KAG6771515.1"/>
    <property type="molecule type" value="Genomic_DNA"/>
</dbReference>
<gene>
    <name evidence="5" type="ORF">POTOM_022884</name>
</gene>
<proteinExistence type="predicted"/>
<dbReference type="OrthoDB" id="16573at2759"/>